<dbReference type="Proteomes" id="UP000294813">
    <property type="component" value="Unassembled WGS sequence"/>
</dbReference>
<sequence length="108" mass="11122">MAGNRTICATHDVDYLSIRKAMCAGARTTEELIKMAGVCAACDGCKTELDGILASVCGCKKVSLQAVVDAVNNGANTVEKVSEITGAGTGDGCGKCKVLIRNIIELGR</sequence>
<dbReference type="RefSeq" id="WP_131918793.1">
    <property type="nucleotide sequence ID" value="NZ_JAOQNU010000007.1"/>
</dbReference>
<proteinExistence type="predicted"/>
<organism evidence="2 3">
    <name type="scientific">Heliophilum fasciatum</name>
    <dbReference type="NCBI Taxonomy" id="35700"/>
    <lineage>
        <taxon>Bacteria</taxon>
        <taxon>Bacillati</taxon>
        <taxon>Bacillota</taxon>
        <taxon>Clostridia</taxon>
        <taxon>Eubacteriales</taxon>
        <taxon>Heliobacteriaceae</taxon>
        <taxon>Heliophilum</taxon>
    </lineage>
</organism>
<reference evidence="2 3" key="1">
    <citation type="submission" date="2019-03" db="EMBL/GenBank/DDBJ databases">
        <title>Genomic Encyclopedia of Type Strains, Phase IV (KMG-IV): sequencing the most valuable type-strain genomes for metagenomic binning, comparative biology and taxonomic classification.</title>
        <authorList>
            <person name="Goeker M."/>
        </authorList>
    </citation>
    <scope>NUCLEOTIDE SEQUENCE [LARGE SCALE GENOMIC DNA]</scope>
    <source>
        <strain evidence="2 3">DSM 11170</strain>
    </source>
</reference>
<dbReference type="InterPro" id="IPR041854">
    <property type="entry name" value="BFD-like_2Fe2S-bd_dom_sf"/>
</dbReference>
<evidence type="ECO:0000313" key="3">
    <source>
        <dbReference type="Proteomes" id="UP000294813"/>
    </source>
</evidence>
<dbReference type="Gene3D" id="1.10.10.1100">
    <property type="entry name" value="BFD-like [2Fe-2S]-binding domain"/>
    <property type="match status" value="1"/>
</dbReference>
<evidence type="ECO:0000259" key="1">
    <source>
        <dbReference type="Pfam" id="PF04324"/>
    </source>
</evidence>
<accession>A0A4R2RYD4</accession>
<evidence type="ECO:0000313" key="2">
    <source>
        <dbReference type="EMBL" id="TCP65011.1"/>
    </source>
</evidence>
<comment type="caution">
    <text evidence="2">The sequence shown here is derived from an EMBL/GenBank/DDBJ whole genome shotgun (WGS) entry which is preliminary data.</text>
</comment>
<protein>
    <submittedName>
        <fullName evidence="2">BFD-like [2Fe-2S] binding protein</fullName>
    </submittedName>
</protein>
<gene>
    <name evidence="2" type="ORF">EDD73_10784</name>
</gene>
<dbReference type="AlphaFoldDB" id="A0A4R2RYD4"/>
<dbReference type="OrthoDB" id="15293at2"/>
<keyword evidence="3" id="KW-1185">Reference proteome</keyword>
<dbReference type="EMBL" id="SLXT01000007">
    <property type="protein sequence ID" value="TCP65011.1"/>
    <property type="molecule type" value="Genomic_DNA"/>
</dbReference>
<feature type="domain" description="BFD-like [2Fe-2S]-binding" evidence="1">
    <location>
        <begin position="56"/>
        <end position="105"/>
    </location>
</feature>
<name>A0A4R2RYD4_9FIRM</name>
<dbReference type="Pfam" id="PF04324">
    <property type="entry name" value="Fer2_BFD"/>
    <property type="match status" value="1"/>
</dbReference>
<dbReference type="InterPro" id="IPR007419">
    <property type="entry name" value="BFD-like_2Fe2S-bd_dom"/>
</dbReference>